<evidence type="ECO:0000313" key="1">
    <source>
        <dbReference type="EMBL" id="KAG7308834.1"/>
    </source>
</evidence>
<gene>
    <name evidence="1" type="ORF">JYU34_006083</name>
</gene>
<evidence type="ECO:0000313" key="2">
    <source>
        <dbReference type="Proteomes" id="UP000823941"/>
    </source>
</evidence>
<organism evidence="1 2">
    <name type="scientific">Plutella xylostella</name>
    <name type="common">Diamondback moth</name>
    <name type="synonym">Plutella maculipennis</name>
    <dbReference type="NCBI Taxonomy" id="51655"/>
    <lineage>
        <taxon>Eukaryota</taxon>
        <taxon>Metazoa</taxon>
        <taxon>Ecdysozoa</taxon>
        <taxon>Arthropoda</taxon>
        <taxon>Hexapoda</taxon>
        <taxon>Insecta</taxon>
        <taxon>Pterygota</taxon>
        <taxon>Neoptera</taxon>
        <taxon>Endopterygota</taxon>
        <taxon>Lepidoptera</taxon>
        <taxon>Glossata</taxon>
        <taxon>Ditrysia</taxon>
        <taxon>Yponomeutoidea</taxon>
        <taxon>Plutellidae</taxon>
        <taxon>Plutella</taxon>
    </lineage>
</organism>
<dbReference type="EMBL" id="JAHIBW010000008">
    <property type="protein sequence ID" value="KAG7308834.1"/>
    <property type="molecule type" value="Genomic_DNA"/>
</dbReference>
<comment type="caution">
    <text evidence="1">The sequence shown here is derived from an EMBL/GenBank/DDBJ whole genome shotgun (WGS) entry which is preliminary data.</text>
</comment>
<protein>
    <submittedName>
        <fullName evidence="1">Uncharacterized protein</fullName>
    </submittedName>
</protein>
<reference evidence="1 2" key="1">
    <citation type="submission" date="2021-06" db="EMBL/GenBank/DDBJ databases">
        <title>A haploid diamondback moth (Plutella xylostella L.) genome assembly resolves 31 chromosomes and identifies a diamide resistance mutation.</title>
        <authorList>
            <person name="Ward C.M."/>
            <person name="Perry K.D."/>
            <person name="Baker G."/>
            <person name="Powis K."/>
            <person name="Heckel D.G."/>
            <person name="Baxter S.W."/>
        </authorList>
    </citation>
    <scope>NUCLEOTIDE SEQUENCE [LARGE SCALE GENOMIC DNA]</scope>
    <source>
        <strain evidence="1 2">LV</strain>
        <tissue evidence="1">Single pupa</tissue>
    </source>
</reference>
<proteinExistence type="predicted"/>
<keyword evidence="2" id="KW-1185">Reference proteome</keyword>
<accession>A0ABQ7QUZ6</accession>
<dbReference type="Proteomes" id="UP000823941">
    <property type="component" value="Chromosome 8"/>
</dbReference>
<sequence>MQRSMWLHTGCQDREKQSTRPGIQCWLMEVIGSASLQWSLIRMRNSFGWAIKGVM</sequence>
<name>A0ABQ7QUZ6_PLUXY</name>